<dbReference type="Pfam" id="PF00528">
    <property type="entry name" value="BPD_transp_1"/>
    <property type="match status" value="1"/>
</dbReference>
<evidence type="ECO:0000313" key="11">
    <source>
        <dbReference type="Proteomes" id="UP001500416"/>
    </source>
</evidence>
<dbReference type="PANTHER" id="PTHR43357">
    <property type="entry name" value="INNER MEMBRANE ABC TRANSPORTER PERMEASE PROTEIN YDCV"/>
    <property type="match status" value="1"/>
</dbReference>
<dbReference type="InterPro" id="IPR000515">
    <property type="entry name" value="MetI-like"/>
</dbReference>
<feature type="transmembrane region" description="Helical" evidence="8">
    <location>
        <begin position="125"/>
        <end position="143"/>
    </location>
</feature>
<feature type="transmembrane region" description="Helical" evidence="8">
    <location>
        <begin position="224"/>
        <end position="244"/>
    </location>
</feature>
<gene>
    <name evidence="10" type="ORF">GCM10010492_04020</name>
</gene>
<dbReference type="Proteomes" id="UP001500416">
    <property type="component" value="Unassembled WGS sequence"/>
</dbReference>
<keyword evidence="2 8" id="KW-0813">Transport</keyword>
<evidence type="ECO:0000256" key="4">
    <source>
        <dbReference type="ARBA" id="ARBA00022519"/>
    </source>
</evidence>
<dbReference type="EMBL" id="BAAABU010000001">
    <property type="protein sequence ID" value="GAA0209497.1"/>
    <property type="molecule type" value="Genomic_DNA"/>
</dbReference>
<dbReference type="CDD" id="cd06261">
    <property type="entry name" value="TM_PBP2"/>
    <property type="match status" value="1"/>
</dbReference>
<comment type="subcellular location">
    <subcellularLocation>
        <location evidence="1">Cell inner membrane</location>
        <topology evidence="1">Multi-pass membrane protein</topology>
    </subcellularLocation>
    <subcellularLocation>
        <location evidence="8">Cell membrane</location>
        <topology evidence="8">Multi-pass membrane protein</topology>
    </subcellularLocation>
</comment>
<keyword evidence="7 8" id="KW-0472">Membrane</keyword>
<evidence type="ECO:0000256" key="5">
    <source>
        <dbReference type="ARBA" id="ARBA00022692"/>
    </source>
</evidence>
<protein>
    <submittedName>
        <fullName evidence="10">ABC transporter permease subunit</fullName>
    </submittedName>
</protein>
<keyword evidence="5 8" id="KW-0812">Transmembrane</keyword>
<keyword evidence="3" id="KW-1003">Cell membrane</keyword>
<evidence type="ECO:0000259" key="9">
    <source>
        <dbReference type="PROSITE" id="PS50928"/>
    </source>
</evidence>
<evidence type="ECO:0000256" key="7">
    <source>
        <dbReference type="ARBA" id="ARBA00023136"/>
    </source>
</evidence>
<feature type="transmembrane region" description="Helical" evidence="8">
    <location>
        <begin position="89"/>
        <end position="113"/>
    </location>
</feature>
<organism evidence="10 11">
    <name type="scientific">Saccharothrix mutabilis subsp. mutabilis</name>
    <dbReference type="NCBI Taxonomy" id="66855"/>
    <lineage>
        <taxon>Bacteria</taxon>
        <taxon>Bacillati</taxon>
        <taxon>Actinomycetota</taxon>
        <taxon>Actinomycetes</taxon>
        <taxon>Pseudonocardiales</taxon>
        <taxon>Pseudonocardiaceae</taxon>
        <taxon>Saccharothrix</taxon>
    </lineage>
</organism>
<keyword evidence="11" id="KW-1185">Reference proteome</keyword>
<evidence type="ECO:0000256" key="6">
    <source>
        <dbReference type="ARBA" id="ARBA00022989"/>
    </source>
</evidence>
<accession>A0ABP3CLJ5</accession>
<feature type="transmembrane region" description="Helical" evidence="8">
    <location>
        <begin position="181"/>
        <end position="203"/>
    </location>
</feature>
<keyword evidence="6 8" id="KW-1133">Transmembrane helix</keyword>
<evidence type="ECO:0000256" key="2">
    <source>
        <dbReference type="ARBA" id="ARBA00022448"/>
    </source>
</evidence>
<sequence length="257" mass="27228">MAVVVRRLVLLVLGAFFLVPLLAMAEFSTRGAGGSRSLASWTGIASDPDLVEAILASVQLAVTSSALVLALLVPTMTWIRLRLPGLRRLVEFLCLLPITIPAIVLVVGLAPLYAWVDYFLGDSPLTLTFAYAVLVLPFAYRAIDTGLSAIDLKTLAEAARSLGASWATVLLRVVVPNIRTALIGASLLSVALVLGEFTIASLLNFDTLQVRVNLLGKRDAGVSIAVSLLSLVFAFVLLFLLSFVGGRRGGPVAEEGQ</sequence>
<dbReference type="SUPFAM" id="SSF161098">
    <property type="entry name" value="MetI-like"/>
    <property type="match status" value="1"/>
</dbReference>
<proteinExistence type="inferred from homology"/>
<dbReference type="RefSeq" id="WP_343931814.1">
    <property type="nucleotide sequence ID" value="NZ_BAAABU010000001.1"/>
</dbReference>
<keyword evidence="4" id="KW-0997">Cell inner membrane</keyword>
<evidence type="ECO:0000256" key="8">
    <source>
        <dbReference type="RuleBase" id="RU363032"/>
    </source>
</evidence>
<name>A0ABP3CLJ5_9PSEU</name>
<dbReference type="Gene3D" id="1.10.3720.10">
    <property type="entry name" value="MetI-like"/>
    <property type="match status" value="1"/>
</dbReference>
<feature type="transmembrane region" description="Helical" evidence="8">
    <location>
        <begin position="53"/>
        <end position="77"/>
    </location>
</feature>
<evidence type="ECO:0000313" key="10">
    <source>
        <dbReference type="EMBL" id="GAA0209497.1"/>
    </source>
</evidence>
<dbReference type="InterPro" id="IPR035906">
    <property type="entry name" value="MetI-like_sf"/>
</dbReference>
<feature type="domain" description="ABC transmembrane type-1" evidence="9">
    <location>
        <begin position="54"/>
        <end position="241"/>
    </location>
</feature>
<evidence type="ECO:0000256" key="3">
    <source>
        <dbReference type="ARBA" id="ARBA00022475"/>
    </source>
</evidence>
<dbReference type="PANTHER" id="PTHR43357:SF4">
    <property type="entry name" value="INNER MEMBRANE ABC TRANSPORTER PERMEASE PROTEIN YDCV"/>
    <property type="match status" value="1"/>
</dbReference>
<dbReference type="PROSITE" id="PS50928">
    <property type="entry name" value="ABC_TM1"/>
    <property type="match status" value="1"/>
</dbReference>
<reference evidence="11" key="1">
    <citation type="journal article" date="2019" name="Int. J. Syst. Evol. Microbiol.">
        <title>The Global Catalogue of Microorganisms (GCM) 10K type strain sequencing project: providing services to taxonomists for standard genome sequencing and annotation.</title>
        <authorList>
            <consortium name="The Broad Institute Genomics Platform"/>
            <consortium name="The Broad Institute Genome Sequencing Center for Infectious Disease"/>
            <person name="Wu L."/>
            <person name="Ma J."/>
        </authorList>
    </citation>
    <scope>NUCLEOTIDE SEQUENCE [LARGE SCALE GENOMIC DNA]</scope>
    <source>
        <strain evidence="11">JCM 3380</strain>
    </source>
</reference>
<evidence type="ECO:0000256" key="1">
    <source>
        <dbReference type="ARBA" id="ARBA00004429"/>
    </source>
</evidence>
<comment type="similarity">
    <text evidence="8">Belongs to the binding-protein-dependent transport system permease family.</text>
</comment>
<comment type="caution">
    <text evidence="10">The sequence shown here is derived from an EMBL/GenBank/DDBJ whole genome shotgun (WGS) entry which is preliminary data.</text>
</comment>